<name>A0ABX7JEN2_9RHOB</name>
<sequence>MQAIIDAAMPHFLELLGLALTGIIGWAASKARQKWGIEIEARYREALHSALMTGALLAVKHELTGRAAIDLILRYIRHSVPDAIMGLDARPDVLTDLAKAKLEQAAAEKARDVTSVAVDKLAEALRKAGAPA</sequence>
<protein>
    <submittedName>
        <fullName evidence="1">Uncharacterized protein</fullName>
    </submittedName>
</protein>
<proteinExistence type="predicted"/>
<evidence type="ECO:0000313" key="2">
    <source>
        <dbReference type="Proteomes" id="UP000663629"/>
    </source>
</evidence>
<accession>A0ABX7JEN2</accession>
<organism evidence="1 2">
    <name type="scientific">Paracoccus methylovorus</name>
    <dbReference type="NCBI Taxonomy" id="2812658"/>
    <lineage>
        <taxon>Bacteria</taxon>
        <taxon>Pseudomonadati</taxon>
        <taxon>Pseudomonadota</taxon>
        <taxon>Alphaproteobacteria</taxon>
        <taxon>Rhodobacterales</taxon>
        <taxon>Paracoccaceae</taxon>
        <taxon>Paracoccus</taxon>
    </lineage>
</organism>
<gene>
    <name evidence="1" type="ORF">JWJ88_08675</name>
</gene>
<dbReference type="EMBL" id="CP070368">
    <property type="protein sequence ID" value="QRZ12682.1"/>
    <property type="molecule type" value="Genomic_DNA"/>
</dbReference>
<dbReference type="Proteomes" id="UP000663629">
    <property type="component" value="Chromosome 1"/>
</dbReference>
<keyword evidence="2" id="KW-1185">Reference proteome</keyword>
<reference evidence="1 2" key="1">
    <citation type="submission" date="2021-02" db="EMBL/GenBank/DDBJ databases">
        <title>Paracoccus methylovroum sp.nov., a new methanol and methylamine utilizing methylotrophic denitrifer.</title>
        <authorList>
            <person name="Timsy T."/>
            <person name="Behrendt U."/>
            <person name="Ulrich A."/>
            <person name="Spanner T."/>
            <person name="Foesel B.U."/>
            <person name="Horn M.A."/>
            <person name="Kolb S."/>
        </authorList>
    </citation>
    <scope>NUCLEOTIDE SEQUENCE [LARGE SCALE GENOMIC DNA]</scope>
    <source>
        <strain evidence="1 2">H4-D09</strain>
    </source>
</reference>
<evidence type="ECO:0000313" key="1">
    <source>
        <dbReference type="EMBL" id="QRZ12682.1"/>
    </source>
</evidence>
<dbReference type="RefSeq" id="WP_205293710.1">
    <property type="nucleotide sequence ID" value="NZ_CP070368.1"/>
</dbReference>